<dbReference type="EMBL" id="JACEIK010010236">
    <property type="protein sequence ID" value="MCE3215074.1"/>
    <property type="molecule type" value="Genomic_DNA"/>
</dbReference>
<evidence type="ECO:0000313" key="1">
    <source>
        <dbReference type="EMBL" id="MCE3215074.1"/>
    </source>
</evidence>
<comment type="caution">
    <text evidence="1">The sequence shown here is derived from an EMBL/GenBank/DDBJ whole genome shotgun (WGS) entry which is preliminary data.</text>
</comment>
<gene>
    <name evidence="1" type="ORF">HAX54_000737</name>
</gene>
<reference evidence="1 2" key="1">
    <citation type="journal article" date="2021" name="BMC Genomics">
        <title>Datura genome reveals duplications of psychoactive alkaloid biosynthetic genes and high mutation rate following tissue culture.</title>
        <authorList>
            <person name="Rajewski A."/>
            <person name="Carter-House D."/>
            <person name="Stajich J."/>
            <person name="Litt A."/>
        </authorList>
    </citation>
    <scope>NUCLEOTIDE SEQUENCE [LARGE SCALE GENOMIC DNA]</scope>
    <source>
        <strain evidence="1">AR-01</strain>
    </source>
</reference>
<sequence>MEVKTNVLDPGVRLTAFRRLEKEREVEVQWQLFCWSSSGRWWWWSAATVRGEEEERVERKESVRLLVEIVVSPALMEKEGKKGVKRAAGMRWNTENNFPAGCRRWTERKRRDGATARVR</sequence>
<keyword evidence="2" id="KW-1185">Reference proteome</keyword>
<name>A0ABS8WQ95_DATST</name>
<dbReference type="Proteomes" id="UP000823775">
    <property type="component" value="Unassembled WGS sequence"/>
</dbReference>
<organism evidence="1 2">
    <name type="scientific">Datura stramonium</name>
    <name type="common">Jimsonweed</name>
    <name type="synonym">Common thornapple</name>
    <dbReference type="NCBI Taxonomy" id="4076"/>
    <lineage>
        <taxon>Eukaryota</taxon>
        <taxon>Viridiplantae</taxon>
        <taxon>Streptophyta</taxon>
        <taxon>Embryophyta</taxon>
        <taxon>Tracheophyta</taxon>
        <taxon>Spermatophyta</taxon>
        <taxon>Magnoliopsida</taxon>
        <taxon>eudicotyledons</taxon>
        <taxon>Gunneridae</taxon>
        <taxon>Pentapetalae</taxon>
        <taxon>asterids</taxon>
        <taxon>lamiids</taxon>
        <taxon>Solanales</taxon>
        <taxon>Solanaceae</taxon>
        <taxon>Solanoideae</taxon>
        <taxon>Datureae</taxon>
        <taxon>Datura</taxon>
    </lineage>
</organism>
<evidence type="ECO:0000313" key="2">
    <source>
        <dbReference type="Proteomes" id="UP000823775"/>
    </source>
</evidence>
<proteinExistence type="predicted"/>
<accession>A0ABS8WQ95</accession>
<protein>
    <submittedName>
        <fullName evidence="1">Uncharacterized protein</fullName>
    </submittedName>
</protein>